<dbReference type="RefSeq" id="WP_161074482.1">
    <property type="nucleotide sequence ID" value="NZ_WWCU01000033.1"/>
</dbReference>
<accession>A0A7X4HG79</accession>
<gene>
    <name evidence="1" type="ORF">GTP77_22990</name>
</gene>
<evidence type="ECO:0000313" key="1">
    <source>
        <dbReference type="EMBL" id="MYN10193.1"/>
    </source>
</evidence>
<protein>
    <submittedName>
        <fullName evidence="1">Uncharacterized protein</fullName>
    </submittedName>
</protein>
<dbReference type="AlphaFoldDB" id="A0A7X4HG79"/>
<dbReference type="EMBL" id="WWCU01000033">
    <property type="protein sequence ID" value="MYN10193.1"/>
    <property type="molecule type" value="Genomic_DNA"/>
</dbReference>
<name>A0A7X4HG79_9BURK</name>
<sequence length="213" mass="22820">MNKALFQALLAHPKTNAMQEFVYEKVIANDKQIRLQASRSVDGGMRYRLLYQDGSEDGEVVTSQEIANGFAAGKPWVAAILSARGAPSNVSESPDDVGDRIFLDSVSLGAVTVSVLHETQPEPGTPPGFRLRVKQQKMRPNIQHFPLGIPAVTQAISALEGVLLGALSLYPDVACALFKEDPALFAEYEKAMLSSTLGINTPAPSKTTKGGPL</sequence>
<keyword evidence="2" id="KW-1185">Reference proteome</keyword>
<evidence type="ECO:0000313" key="2">
    <source>
        <dbReference type="Proteomes" id="UP000450676"/>
    </source>
</evidence>
<dbReference type="Proteomes" id="UP000450676">
    <property type="component" value="Unassembled WGS sequence"/>
</dbReference>
<proteinExistence type="predicted"/>
<comment type="caution">
    <text evidence="1">The sequence shown here is derived from an EMBL/GenBank/DDBJ whole genome shotgun (WGS) entry which is preliminary data.</text>
</comment>
<reference evidence="1 2" key="1">
    <citation type="submission" date="2019-12" db="EMBL/GenBank/DDBJ databases">
        <title>Novel species isolated from a subtropical stream in China.</title>
        <authorList>
            <person name="Lu H."/>
        </authorList>
    </citation>
    <scope>NUCLEOTIDE SEQUENCE [LARGE SCALE GENOMIC DNA]</scope>
    <source>
        <strain evidence="1 2">FT127W</strain>
    </source>
</reference>
<organism evidence="1 2">
    <name type="scientific">Pseudoduganella aquatica</name>
    <dbReference type="NCBI Taxonomy" id="2660641"/>
    <lineage>
        <taxon>Bacteria</taxon>
        <taxon>Pseudomonadati</taxon>
        <taxon>Pseudomonadota</taxon>
        <taxon>Betaproteobacteria</taxon>
        <taxon>Burkholderiales</taxon>
        <taxon>Oxalobacteraceae</taxon>
        <taxon>Telluria group</taxon>
        <taxon>Pseudoduganella</taxon>
    </lineage>
</organism>